<dbReference type="RefSeq" id="WP_319965417.1">
    <property type="nucleotide sequence ID" value="NZ_JAXAVW010000006.1"/>
</dbReference>
<protein>
    <submittedName>
        <fullName evidence="2">DUF6183 family protein</fullName>
    </submittedName>
</protein>
<dbReference type="InterPro" id="IPR045756">
    <property type="entry name" value="DUF6183"/>
</dbReference>
<evidence type="ECO:0000313" key="2">
    <source>
        <dbReference type="EMBL" id="MDX8030406.1"/>
    </source>
</evidence>
<evidence type="ECO:0000313" key="3">
    <source>
        <dbReference type="Proteomes" id="UP001285521"/>
    </source>
</evidence>
<name>A0ABU4SWX3_9PSEU</name>
<keyword evidence="3" id="KW-1185">Reference proteome</keyword>
<reference evidence="2 3" key="1">
    <citation type="submission" date="2023-11" db="EMBL/GenBank/DDBJ databases">
        <title>Lentzea sokolovensis, sp. nov., Lentzea kristufkii, sp. nov., and Lentzea miocenensis, sp. nov., rare actinobacteria from Sokolov Coal Basin, Miocene lacustrine sediment, Czech Republic.</title>
        <authorList>
            <person name="Lara A."/>
            <person name="Kotroba L."/>
            <person name="Nouioui I."/>
            <person name="Neumann-Schaal M."/>
            <person name="Mast Y."/>
            <person name="Chronakova A."/>
        </authorList>
    </citation>
    <scope>NUCLEOTIDE SEQUENCE [LARGE SCALE GENOMIC DNA]</scope>
    <source>
        <strain evidence="2 3">BCCO 10_0856</strain>
    </source>
</reference>
<accession>A0ABU4SWX3</accession>
<dbReference type="Pfam" id="PF19681">
    <property type="entry name" value="DUF6183"/>
    <property type="match status" value="1"/>
</dbReference>
<sequence>MVDHRHTASMLASRGAADLSAAAPGEERACLLHELVLRAVEVPGIDLGDHPLAWLPLTRSELEENVDLPEYDENGHGDFTRPQRML</sequence>
<comment type="caution">
    <text evidence="2">The sequence shown here is derived from an EMBL/GenBank/DDBJ whole genome shotgun (WGS) entry which is preliminary data.</text>
</comment>
<feature type="region of interest" description="Disordered" evidence="1">
    <location>
        <begin position="66"/>
        <end position="86"/>
    </location>
</feature>
<organism evidence="2 3">
    <name type="scientific">Lentzea miocenica</name>
    <dbReference type="NCBI Taxonomy" id="3095431"/>
    <lineage>
        <taxon>Bacteria</taxon>
        <taxon>Bacillati</taxon>
        <taxon>Actinomycetota</taxon>
        <taxon>Actinomycetes</taxon>
        <taxon>Pseudonocardiales</taxon>
        <taxon>Pseudonocardiaceae</taxon>
        <taxon>Lentzea</taxon>
    </lineage>
</organism>
<dbReference type="EMBL" id="JAXAVW010000006">
    <property type="protein sequence ID" value="MDX8030406.1"/>
    <property type="molecule type" value="Genomic_DNA"/>
</dbReference>
<proteinExistence type="predicted"/>
<dbReference type="Proteomes" id="UP001285521">
    <property type="component" value="Unassembled WGS sequence"/>
</dbReference>
<feature type="compositionally biased region" description="Basic and acidic residues" evidence="1">
    <location>
        <begin position="73"/>
        <end position="86"/>
    </location>
</feature>
<gene>
    <name evidence="2" type="ORF">SK803_09305</name>
</gene>
<evidence type="ECO:0000256" key="1">
    <source>
        <dbReference type="SAM" id="MobiDB-lite"/>
    </source>
</evidence>